<comment type="caution">
    <text evidence="1">The sequence shown here is derived from an EMBL/GenBank/DDBJ whole genome shotgun (WGS) entry which is preliminary data.</text>
</comment>
<reference evidence="2" key="1">
    <citation type="journal article" date="2019" name="Int. J. Syst. Evol. Microbiol.">
        <title>The Global Catalogue of Microorganisms (GCM) 10K type strain sequencing project: providing services to taxonomists for standard genome sequencing and annotation.</title>
        <authorList>
            <consortium name="The Broad Institute Genomics Platform"/>
            <consortium name="The Broad Institute Genome Sequencing Center for Infectious Disease"/>
            <person name="Wu L."/>
            <person name="Ma J."/>
        </authorList>
    </citation>
    <scope>NUCLEOTIDE SEQUENCE [LARGE SCALE GENOMIC DNA]</scope>
    <source>
        <strain evidence="2">NBRC 111368</strain>
    </source>
</reference>
<organism evidence="1 2">
    <name type="scientific">Sulfitobacter profundi</name>
    <dbReference type="NCBI Taxonomy" id="2679961"/>
    <lineage>
        <taxon>Bacteria</taxon>
        <taxon>Pseudomonadati</taxon>
        <taxon>Pseudomonadota</taxon>
        <taxon>Alphaproteobacteria</taxon>
        <taxon>Rhodobacterales</taxon>
        <taxon>Roseobacteraceae</taxon>
        <taxon>Sulfitobacter</taxon>
    </lineage>
</organism>
<protein>
    <submittedName>
        <fullName evidence="1">Uncharacterized protein</fullName>
    </submittedName>
</protein>
<dbReference type="EMBL" id="JBHSWA010000001">
    <property type="protein sequence ID" value="MFC6641341.1"/>
    <property type="molecule type" value="Genomic_DNA"/>
</dbReference>
<proteinExistence type="predicted"/>
<dbReference type="RefSeq" id="WP_132447090.1">
    <property type="nucleotide sequence ID" value="NZ_JBHSWA010000001.1"/>
</dbReference>
<gene>
    <name evidence="1" type="ORF">ACFQAU_05850</name>
</gene>
<dbReference type="Proteomes" id="UP001596403">
    <property type="component" value="Unassembled WGS sequence"/>
</dbReference>
<evidence type="ECO:0000313" key="1">
    <source>
        <dbReference type="EMBL" id="MFC6641341.1"/>
    </source>
</evidence>
<name>A0ABW1YVP1_9RHOB</name>
<accession>A0ABW1YVP1</accession>
<sequence length="59" mass="6399">MMTKDEADLAHARGIIADCCHYSDAAVIAACNTILLLDRNGDDAHRARTLRDTLEKTAA</sequence>
<evidence type="ECO:0000313" key="2">
    <source>
        <dbReference type="Proteomes" id="UP001596403"/>
    </source>
</evidence>
<keyword evidence="2" id="KW-1185">Reference proteome</keyword>